<gene>
    <name evidence="2" type="primary">Setx</name>
    <name evidence="2" type="ORF">CEXT_338431</name>
</gene>
<dbReference type="GO" id="GO:0004386">
    <property type="term" value="F:helicase activity"/>
    <property type="evidence" value="ECO:0007669"/>
    <property type="project" value="UniProtKB-KW"/>
</dbReference>
<accession>A0AAV4XZD9</accession>
<keyword evidence="2" id="KW-0067">ATP-binding</keyword>
<evidence type="ECO:0000313" key="2">
    <source>
        <dbReference type="EMBL" id="GIZ00218.1"/>
    </source>
</evidence>
<dbReference type="EMBL" id="BPLR01001134">
    <property type="protein sequence ID" value="GIZ00218.1"/>
    <property type="molecule type" value="Genomic_DNA"/>
</dbReference>
<keyword evidence="2" id="KW-0547">Nucleotide-binding</keyword>
<dbReference type="AlphaFoldDB" id="A0AAV4XZD9"/>
<dbReference type="InterPro" id="IPR045055">
    <property type="entry name" value="DNA2/NAM7-like"/>
</dbReference>
<evidence type="ECO:0000259" key="1">
    <source>
        <dbReference type="Pfam" id="PF13087"/>
    </source>
</evidence>
<keyword evidence="2" id="KW-0378">Hydrolase</keyword>
<name>A0AAV4XZD9_CAEEX</name>
<proteinExistence type="predicted"/>
<protein>
    <submittedName>
        <fullName evidence="2">Helicase senataxin</fullName>
    </submittedName>
</protein>
<feature type="domain" description="DNA2/NAM7 helicase-like C-terminal" evidence="1">
    <location>
        <begin position="1"/>
        <end position="93"/>
    </location>
</feature>
<organism evidence="2 3">
    <name type="scientific">Caerostris extrusa</name>
    <name type="common">Bark spider</name>
    <name type="synonym">Caerostris bankana</name>
    <dbReference type="NCBI Taxonomy" id="172846"/>
    <lineage>
        <taxon>Eukaryota</taxon>
        <taxon>Metazoa</taxon>
        <taxon>Ecdysozoa</taxon>
        <taxon>Arthropoda</taxon>
        <taxon>Chelicerata</taxon>
        <taxon>Arachnida</taxon>
        <taxon>Araneae</taxon>
        <taxon>Araneomorphae</taxon>
        <taxon>Entelegynae</taxon>
        <taxon>Araneoidea</taxon>
        <taxon>Araneidae</taxon>
        <taxon>Caerostris</taxon>
    </lineage>
</organism>
<comment type="caution">
    <text evidence="2">The sequence shown here is derived from an EMBL/GenBank/DDBJ whole genome shotgun (WGS) entry which is preliminary data.</text>
</comment>
<dbReference type="PANTHER" id="PTHR10887">
    <property type="entry name" value="DNA2/NAM7 HELICASE FAMILY"/>
    <property type="match status" value="1"/>
</dbReference>
<dbReference type="Gene3D" id="3.40.50.300">
    <property type="entry name" value="P-loop containing nucleotide triphosphate hydrolases"/>
    <property type="match status" value="1"/>
</dbReference>
<dbReference type="PANTHER" id="PTHR10887:SF495">
    <property type="entry name" value="HELICASE SENATAXIN ISOFORM X1-RELATED"/>
    <property type="match status" value="1"/>
</dbReference>
<evidence type="ECO:0000313" key="3">
    <source>
        <dbReference type="Proteomes" id="UP001054945"/>
    </source>
</evidence>
<dbReference type="Proteomes" id="UP001054945">
    <property type="component" value="Unassembled WGS sequence"/>
</dbReference>
<dbReference type="InterPro" id="IPR041679">
    <property type="entry name" value="DNA2/NAM7-like_C"/>
</dbReference>
<dbReference type="Pfam" id="PF13087">
    <property type="entry name" value="AAA_12"/>
    <property type="match status" value="1"/>
</dbReference>
<reference evidence="2 3" key="1">
    <citation type="submission" date="2021-06" db="EMBL/GenBank/DDBJ databases">
        <title>Caerostris extrusa draft genome.</title>
        <authorList>
            <person name="Kono N."/>
            <person name="Arakawa K."/>
        </authorList>
    </citation>
    <scope>NUCLEOTIDE SEQUENCE [LARGE SCALE GENOMIC DNA]</scope>
</reference>
<dbReference type="InterPro" id="IPR027417">
    <property type="entry name" value="P-loop_NTPase"/>
</dbReference>
<keyword evidence="3" id="KW-1185">Reference proteome</keyword>
<keyword evidence="2" id="KW-0347">Helicase</keyword>
<sequence length="97" mass="10953">MHSEIALFPSKNFYENLLITAPHNDIQCINFPIHPYIVYDIVESQESDTSNSKLNSIEALAIVNICAQLLTLVSHASIGIITPYQGQKKPLFEFFRS</sequence>